<keyword evidence="8" id="KW-1015">Disulfide bond</keyword>
<keyword evidence="3" id="KW-0813">Transport</keyword>
<dbReference type="GO" id="GO:0005886">
    <property type="term" value="C:plasma membrane"/>
    <property type="evidence" value="ECO:0007669"/>
    <property type="project" value="UniProtKB-SubCell"/>
</dbReference>
<evidence type="ECO:0000256" key="12">
    <source>
        <dbReference type="SAM" id="SignalP"/>
    </source>
</evidence>
<keyword evidence="11" id="KW-1133">Transmembrane helix</keyword>
<proteinExistence type="inferred from homology"/>
<evidence type="ECO:0000256" key="6">
    <source>
        <dbReference type="ARBA" id="ARBA00022729"/>
    </source>
</evidence>
<dbReference type="AlphaFoldDB" id="A0A5A7PCF9"/>
<evidence type="ECO:0000256" key="3">
    <source>
        <dbReference type="ARBA" id="ARBA00022448"/>
    </source>
</evidence>
<comment type="similarity">
    <text evidence="2">Belongs to the plant LTP family.</text>
</comment>
<dbReference type="GO" id="GO:0008289">
    <property type="term" value="F:lipid binding"/>
    <property type="evidence" value="ECO:0007669"/>
    <property type="project" value="UniProtKB-KW"/>
</dbReference>
<name>A0A5A7PCF9_STRAF</name>
<dbReference type="GO" id="GO:0006869">
    <property type="term" value="P:lipid transport"/>
    <property type="evidence" value="ECO:0007669"/>
    <property type="project" value="InterPro"/>
</dbReference>
<dbReference type="Gene3D" id="1.10.110.10">
    <property type="entry name" value="Plant lipid-transfer and hydrophobic proteins"/>
    <property type="match status" value="1"/>
</dbReference>
<evidence type="ECO:0000256" key="5">
    <source>
        <dbReference type="ARBA" id="ARBA00022622"/>
    </source>
</evidence>
<evidence type="ECO:0000256" key="2">
    <source>
        <dbReference type="ARBA" id="ARBA00009748"/>
    </source>
</evidence>
<dbReference type="PRINTS" id="PR00382">
    <property type="entry name" value="LIPIDTRNSFER"/>
</dbReference>
<reference evidence="15" key="1">
    <citation type="journal article" date="2019" name="Curr. Biol.">
        <title>Genome Sequence of Striga asiatica Provides Insight into the Evolution of Plant Parasitism.</title>
        <authorList>
            <person name="Yoshida S."/>
            <person name="Kim S."/>
            <person name="Wafula E.K."/>
            <person name="Tanskanen J."/>
            <person name="Kim Y.M."/>
            <person name="Honaas L."/>
            <person name="Yang Z."/>
            <person name="Spallek T."/>
            <person name="Conn C.E."/>
            <person name="Ichihashi Y."/>
            <person name="Cheong K."/>
            <person name="Cui S."/>
            <person name="Der J.P."/>
            <person name="Gundlach H."/>
            <person name="Jiao Y."/>
            <person name="Hori C."/>
            <person name="Ishida J.K."/>
            <person name="Kasahara H."/>
            <person name="Kiba T."/>
            <person name="Kim M.S."/>
            <person name="Koo N."/>
            <person name="Laohavisit A."/>
            <person name="Lee Y.H."/>
            <person name="Lumba S."/>
            <person name="McCourt P."/>
            <person name="Mortimer J.C."/>
            <person name="Mutuku J.M."/>
            <person name="Nomura T."/>
            <person name="Sasaki-Sekimoto Y."/>
            <person name="Seto Y."/>
            <person name="Wang Y."/>
            <person name="Wakatake T."/>
            <person name="Sakakibara H."/>
            <person name="Demura T."/>
            <person name="Yamaguchi S."/>
            <person name="Yoneyama K."/>
            <person name="Manabe R.I."/>
            <person name="Nelson D.C."/>
            <person name="Schulman A.H."/>
            <person name="Timko M.P."/>
            <person name="dePamphilis C.W."/>
            <person name="Choi D."/>
            <person name="Shirasu K."/>
        </authorList>
    </citation>
    <scope>NUCLEOTIDE SEQUENCE [LARGE SCALE GENOMIC DNA]</scope>
    <source>
        <strain evidence="15">cv. UVA1</strain>
    </source>
</reference>
<keyword evidence="7" id="KW-0446">Lipid-binding</keyword>
<dbReference type="InterPro" id="IPR016140">
    <property type="entry name" value="Bifunc_inhib/LTP/seed_store"/>
</dbReference>
<evidence type="ECO:0000259" key="13">
    <source>
        <dbReference type="SMART" id="SM00499"/>
    </source>
</evidence>
<dbReference type="SMART" id="SM00499">
    <property type="entry name" value="AAI"/>
    <property type="match status" value="1"/>
</dbReference>
<feature type="domain" description="Bifunctional inhibitor/plant lipid transfer protein/seed storage helical" evidence="13">
    <location>
        <begin position="30"/>
        <end position="112"/>
    </location>
</feature>
<evidence type="ECO:0000256" key="7">
    <source>
        <dbReference type="ARBA" id="ARBA00023121"/>
    </source>
</evidence>
<keyword evidence="9" id="KW-0325">Glycoprotein</keyword>
<keyword evidence="6 12" id="KW-0732">Signal</keyword>
<keyword evidence="11" id="KW-0472">Membrane</keyword>
<sequence>MEFINHALILSLLVALAVAKNHSPAPAVDCSEIVVKLSDCLSYVAADNTTSVPSASCCHGLTDVLREGVETGGRCLCESFKSSRDMGLDLNMANAVALPSACRVNTFSVNNCRLGPAGAPVPAVPPSPVHQSPLIVNAANQLSPSPLPAMSASSILPASLYFSILTVFISMCLNSLH</sequence>
<evidence type="ECO:0000256" key="4">
    <source>
        <dbReference type="ARBA" id="ARBA00022475"/>
    </source>
</evidence>
<feature type="signal peptide" evidence="12">
    <location>
        <begin position="1"/>
        <end position="19"/>
    </location>
</feature>
<keyword evidence="5" id="KW-0336">GPI-anchor</keyword>
<dbReference type="OrthoDB" id="659547at2759"/>
<dbReference type="EMBL" id="BKCP01004350">
    <property type="protein sequence ID" value="GER30431.1"/>
    <property type="molecule type" value="Genomic_DNA"/>
</dbReference>
<evidence type="ECO:0000256" key="11">
    <source>
        <dbReference type="SAM" id="Phobius"/>
    </source>
</evidence>
<evidence type="ECO:0000313" key="14">
    <source>
        <dbReference type="EMBL" id="GER30431.1"/>
    </source>
</evidence>
<evidence type="ECO:0000313" key="15">
    <source>
        <dbReference type="Proteomes" id="UP000325081"/>
    </source>
</evidence>
<comment type="caution">
    <text evidence="14">The sequence shown here is derived from an EMBL/GenBank/DDBJ whole genome shotgun (WGS) entry which is preliminary data.</text>
</comment>
<evidence type="ECO:0000256" key="9">
    <source>
        <dbReference type="ARBA" id="ARBA00023180"/>
    </source>
</evidence>
<dbReference type="Proteomes" id="UP000325081">
    <property type="component" value="Unassembled WGS sequence"/>
</dbReference>
<evidence type="ECO:0000256" key="10">
    <source>
        <dbReference type="ARBA" id="ARBA00023288"/>
    </source>
</evidence>
<feature type="chain" id="PRO_5022658611" evidence="12">
    <location>
        <begin position="20"/>
        <end position="177"/>
    </location>
</feature>
<evidence type="ECO:0000256" key="8">
    <source>
        <dbReference type="ARBA" id="ARBA00023157"/>
    </source>
</evidence>
<keyword evidence="4" id="KW-1003">Cell membrane</keyword>
<accession>A0A5A7PCF9</accession>
<organism evidence="14 15">
    <name type="scientific">Striga asiatica</name>
    <name type="common">Asiatic witchweed</name>
    <name type="synonym">Buchnera asiatica</name>
    <dbReference type="NCBI Taxonomy" id="4170"/>
    <lineage>
        <taxon>Eukaryota</taxon>
        <taxon>Viridiplantae</taxon>
        <taxon>Streptophyta</taxon>
        <taxon>Embryophyta</taxon>
        <taxon>Tracheophyta</taxon>
        <taxon>Spermatophyta</taxon>
        <taxon>Magnoliopsida</taxon>
        <taxon>eudicotyledons</taxon>
        <taxon>Gunneridae</taxon>
        <taxon>Pentapetalae</taxon>
        <taxon>asterids</taxon>
        <taxon>lamiids</taxon>
        <taxon>Lamiales</taxon>
        <taxon>Orobanchaceae</taxon>
        <taxon>Buchnereae</taxon>
        <taxon>Striga</taxon>
    </lineage>
</organism>
<dbReference type="CDD" id="cd00010">
    <property type="entry name" value="AAI_LTSS"/>
    <property type="match status" value="1"/>
</dbReference>
<feature type="transmembrane region" description="Helical" evidence="11">
    <location>
        <begin position="155"/>
        <end position="176"/>
    </location>
</feature>
<dbReference type="InterPro" id="IPR043325">
    <property type="entry name" value="LTSS"/>
</dbReference>
<dbReference type="Pfam" id="PF14368">
    <property type="entry name" value="LTP_2"/>
    <property type="match status" value="1"/>
</dbReference>
<gene>
    <name evidence="14" type="ORF">STAS_06364</name>
</gene>
<keyword evidence="15" id="KW-1185">Reference proteome</keyword>
<dbReference type="InterPro" id="IPR036312">
    <property type="entry name" value="Bifun_inhib/LTP/seed_sf"/>
</dbReference>
<keyword evidence="10" id="KW-0449">Lipoprotein</keyword>
<dbReference type="GO" id="GO:0098552">
    <property type="term" value="C:side of membrane"/>
    <property type="evidence" value="ECO:0007669"/>
    <property type="project" value="UniProtKB-KW"/>
</dbReference>
<protein>
    <submittedName>
        <fullName evidence="14">Non-specific lipid-transfer protein</fullName>
    </submittedName>
</protein>
<evidence type="ECO:0000256" key="1">
    <source>
        <dbReference type="ARBA" id="ARBA00004609"/>
    </source>
</evidence>
<dbReference type="SUPFAM" id="SSF47699">
    <property type="entry name" value="Bifunctional inhibitor/lipid-transfer protein/seed storage 2S albumin"/>
    <property type="match status" value="1"/>
</dbReference>
<dbReference type="InterPro" id="IPR000528">
    <property type="entry name" value="Plant_nsLTP"/>
</dbReference>
<dbReference type="PANTHER" id="PTHR33044">
    <property type="entry name" value="BIFUNCTIONAL INHIBITOR/LIPID-TRANSFER PROTEIN/SEED STORAGE 2S ALBUMIN SUPERFAMILY PROTEIN-RELATED"/>
    <property type="match status" value="1"/>
</dbReference>
<comment type="subcellular location">
    <subcellularLocation>
        <location evidence="1">Cell membrane</location>
        <topology evidence="1">Lipid-anchor</topology>
        <topology evidence="1">GPI-anchor</topology>
    </subcellularLocation>
</comment>
<keyword evidence="11" id="KW-0812">Transmembrane</keyword>